<dbReference type="Proteomes" id="UP000095285">
    <property type="component" value="Unassembled WGS sequence"/>
</dbReference>
<protein>
    <submittedName>
        <fullName evidence="3">Suppressor protein SRP40-like</fullName>
    </submittedName>
</protein>
<reference evidence="2" key="1">
    <citation type="submission" date="2012-04" db="EMBL/GenBank/DDBJ databases">
        <title>The Genome Sequence of Loa loa.</title>
        <authorList>
            <consortium name="The Broad Institute Genome Sequencing Platform"/>
            <consortium name="Broad Institute Genome Sequencing Center for Infectious Disease"/>
            <person name="Nutman T.B."/>
            <person name="Fink D.L."/>
            <person name="Russ C."/>
            <person name="Young S."/>
            <person name="Zeng Q."/>
            <person name="Gargeya S."/>
            <person name="Alvarado L."/>
            <person name="Berlin A."/>
            <person name="Chapman S.B."/>
            <person name="Chen Z."/>
            <person name="Freedman E."/>
            <person name="Gellesch M."/>
            <person name="Goldberg J."/>
            <person name="Griggs A."/>
            <person name="Gujja S."/>
            <person name="Heilman E.R."/>
            <person name="Heiman D."/>
            <person name="Howarth C."/>
            <person name="Mehta T."/>
            <person name="Neiman D."/>
            <person name="Pearson M."/>
            <person name="Roberts A."/>
            <person name="Saif S."/>
            <person name="Shea T."/>
            <person name="Shenoy N."/>
            <person name="Sisk P."/>
            <person name="Stolte C."/>
            <person name="Sykes S."/>
            <person name="White J."/>
            <person name="Yandava C."/>
            <person name="Haas B."/>
            <person name="Henn M.R."/>
            <person name="Nusbaum C."/>
            <person name="Birren B."/>
        </authorList>
    </citation>
    <scope>NUCLEOTIDE SEQUENCE [LARGE SCALE GENOMIC DNA]</scope>
</reference>
<name>A0A1I7VAU0_LOALO</name>
<dbReference type="AlphaFoldDB" id="A0A1I7VAU0"/>
<sequence>MVSTRYSSNHSGCNSGSNTGGNGSSSSSSGNGNGNGLLNPFKATKKFFKKIYDTATLPSRLHSKVLASSVIEQNEIPTTSISSSSKYSFFDASYSLELPDDDEPSYQYDYDIINSNTTNSCIIANHDSNSAPLIMKPVRVIEDTMNNDSGLSRSISSNDSQKTSSGDFRSWNEVFNHLKREMVLVISHN</sequence>
<reference evidence="3" key="2">
    <citation type="submission" date="2016-11" db="UniProtKB">
        <authorList>
            <consortium name="WormBaseParasite"/>
        </authorList>
    </citation>
    <scope>IDENTIFICATION</scope>
</reference>
<keyword evidence="2" id="KW-1185">Reference proteome</keyword>
<dbReference type="STRING" id="7209.A0A1I7VAU0"/>
<feature type="region of interest" description="Disordered" evidence="1">
    <location>
        <begin position="1"/>
        <end position="33"/>
    </location>
</feature>
<dbReference type="WBParaSite" id="EN70_11707">
    <property type="protein sequence ID" value="EN70_11707"/>
    <property type="gene ID" value="EN70_11707"/>
</dbReference>
<feature type="compositionally biased region" description="Low complexity" evidence="1">
    <location>
        <begin position="7"/>
        <end position="17"/>
    </location>
</feature>
<proteinExistence type="predicted"/>
<organism evidence="2 3">
    <name type="scientific">Loa loa</name>
    <name type="common">Eye worm</name>
    <name type="synonym">Filaria loa</name>
    <dbReference type="NCBI Taxonomy" id="7209"/>
    <lineage>
        <taxon>Eukaryota</taxon>
        <taxon>Metazoa</taxon>
        <taxon>Ecdysozoa</taxon>
        <taxon>Nematoda</taxon>
        <taxon>Chromadorea</taxon>
        <taxon>Rhabditida</taxon>
        <taxon>Spirurina</taxon>
        <taxon>Spiruromorpha</taxon>
        <taxon>Filarioidea</taxon>
        <taxon>Onchocercidae</taxon>
        <taxon>Loa</taxon>
    </lineage>
</organism>
<evidence type="ECO:0000256" key="1">
    <source>
        <dbReference type="SAM" id="MobiDB-lite"/>
    </source>
</evidence>
<evidence type="ECO:0000313" key="2">
    <source>
        <dbReference type="Proteomes" id="UP000095285"/>
    </source>
</evidence>
<evidence type="ECO:0000313" key="3">
    <source>
        <dbReference type="WBParaSite" id="EN70_11707"/>
    </source>
</evidence>
<dbReference type="eggNOG" id="ENOG502T24A">
    <property type="taxonomic scope" value="Eukaryota"/>
</dbReference>
<accession>A0A1I7VAU0</accession>